<dbReference type="Proteomes" id="UP000077349">
    <property type="component" value="Unassembled WGS sequence"/>
</dbReference>
<name>A0A177G8M7_9PROT</name>
<dbReference type="EMBL" id="LVHD01000018">
    <property type="protein sequence ID" value="OAG76176.1"/>
    <property type="molecule type" value="Genomic_DNA"/>
</dbReference>
<feature type="region of interest" description="Disordered" evidence="1">
    <location>
        <begin position="43"/>
        <end position="68"/>
    </location>
</feature>
<dbReference type="PATRIC" id="fig|178901.16.peg.2072"/>
<evidence type="ECO:0000256" key="1">
    <source>
        <dbReference type="SAM" id="MobiDB-lite"/>
    </source>
</evidence>
<evidence type="ECO:0000313" key="3">
    <source>
        <dbReference type="Proteomes" id="UP000077349"/>
    </source>
</evidence>
<sequence>MAEVAAQRQVDGAAVIERDVFQRVCPVDTVPLVPQAGPVFRPAGDGVIRHRAKPGSGPGIGVEHAPRPLMHEGGRQRLEFQRLRLAVGFRSAGEGRQQHIIPESTARRGLGNGGICSGGRRLGFGRLAHHV</sequence>
<dbReference type="AlphaFoldDB" id="A0A177G8M7"/>
<comment type="caution">
    <text evidence="2">The sequence shown here is derived from an EMBL/GenBank/DDBJ whole genome shotgun (WGS) entry which is preliminary data.</text>
</comment>
<evidence type="ECO:0000313" key="2">
    <source>
        <dbReference type="EMBL" id="OAG76176.1"/>
    </source>
</evidence>
<protein>
    <submittedName>
        <fullName evidence="2">Uncharacterized protein</fullName>
    </submittedName>
</protein>
<accession>A0A177G8M7</accession>
<reference evidence="2 3" key="1">
    <citation type="submission" date="2016-03" db="EMBL/GenBank/DDBJ databases">
        <title>Draft genome sequence of Acetobacter malorum CECT 7742, a strain isolated from strawberry vinegar.</title>
        <authorList>
            <person name="Sainz F."/>
            <person name="Mas A."/>
            <person name="Torija M.J."/>
        </authorList>
    </citation>
    <scope>NUCLEOTIDE SEQUENCE [LARGE SCALE GENOMIC DNA]</scope>
    <source>
        <strain evidence="2 3">CECT 7742</strain>
    </source>
</reference>
<organism evidence="2 3">
    <name type="scientific">Acetobacter malorum</name>
    <dbReference type="NCBI Taxonomy" id="178901"/>
    <lineage>
        <taxon>Bacteria</taxon>
        <taxon>Pseudomonadati</taxon>
        <taxon>Pseudomonadota</taxon>
        <taxon>Alphaproteobacteria</taxon>
        <taxon>Acetobacterales</taxon>
        <taxon>Acetobacteraceae</taxon>
        <taxon>Acetobacter</taxon>
    </lineage>
</organism>
<proteinExistence type="predicted"/>
<gene>
    <name evidence="2" type="ORF">Amal_01947</name>
</gene>